<dbReference type="eggNOG" id="COG2825">
    <property type="taxonomic scope" value="Bacteria"/>
</dbReference>
<dbReference type="SMART" id="SM00935">
    <property type="entry name" value="OmpH"/>
    <property type="match status" value="1"/>
</dbReference>
<dbReference type="EMBL" id="CP001560">
    <property type="protein sequence ID" value="AFJ48250.1"/>
    <property type="molecule type" value="Genomic_DNA"/>
</dbReference>
<evidence type="ECO:0000256" key="4">
    <source>
        <dbReference type="SAM" id="SignalP"/>
    </source>
</evidence>
<evidence type="ECO:0000256" key="3">
    <source>
        <dbReference type="PIRNR" id="PIRNR002094"/>
    </source>
</evidence>
<dbReference type="NCBIfam" id="NF008047">
    <property type="entry name" value="PRK10780.1"/>
    <property type="match status" value="1"/>
</dbReference>
<dbReference type="GO" id="GO:0050821">
    <property type="term" value="P:protein stabilization"/>
    <property type="evidence" value="ECO:0007669"/>
    <property type="project" value="TreeGrafter"/>
</dbReference>
<reference evidence="5 6" key="1">
    <citation type="journal article" date="2012" name="J. Bacteriol.">
        <title>Complete genome sequence of the B12-producing Shimwellia blattae strain DSM 4481, isolated from a cockroach.</title>
        <authorList>
            <person name="Brzuszkiewicz E."/>
            <person name="Waschkowitz T."/>
            <person name="Wiezer A."/>
            <person name="Daniel R."/>
        </authorList>
    </citation>
    <scope>NUCLEOTIDE SEQUENCE [LARGE SCALE GENOMIC DNA]</scope>
    <source>
        <strain evidence="6">ATCC 29907 / DSM 4481 / JCM 1650 / NBRC 105725 / CDC 9005-74</strain>
    </source>
</reference>
<dbReference type="STRING" id="630626.EBL_c31870"/>
<organism evidence="5 6">
    <name type="scientific">Shimwellia blattae (strain ATCC 29907 / DSM 4481 / JCM 1650 / NBRC 105725 / CDC 9005-74)</name>
    <name type="common">Escherichia blattae</name>
    <dbReference type="NCBI Taxonomy" id="630626"/>
    <lineage>
        <taxon>Bacteria</taxon>
        <taxon>Pseudomonadati</taxon>
        <taxon>Pseudomonadota</taxon>
        <taxon>Gammaproteobacteria</taxon>
        <taxon>Enterobacterales</taxon>
        <taxon>Enterobacteriaceae</taxon>
        <taxon>Shimwellia</taxon>
    </lineage>
</organism>
<dbReference type="InterPro" id="IPR024930">
    <property type="entry name" value="Skp_dom_sf"/>
</dbReference>
<dbReference type="SUPFAM" id="SSF111384">
    <property type="entry name" value="OmpH-like"/>
    <property type="match status" value="1"/>
</dbReference>
<dbReference type="KEGG" id="ebt:EBL_c31870"/>
<dbReference type="PANTHER" id="PTHR35089">
    <property type="entry name" value="CHAPERONE PROTEIN SKP"/>
    <property type="match status" value="1"/>
</dbReference>
<dbReference type="HOGENOM" id="CLU_101388_2_0_6"/>
<keyword evidence="6" id="KW-1185">Reference proteome</keyword>
<dbReference type="GO" id="GO:0005829">
    <property type="term" value="C:cytosol"/>
    <property type="evidence" value="ECO:0007669"/>
    <property type="project" value="TreeGrafter"/>
</dbReference>
<feature type="chain" id="PRO_5003655390" description="Chaperone protein Skp" evidence="4">
    <location>
        <begin position="32"/>
        <end position="174"/>
    </location>
</feature>
<evidence type="ECO:0000313" key="5">
    <source>
        <dbReference type="EMBL" id="AFJ48250.1"/>
    </source>
</evidence>
<dbReference type="PIRSF" id="PIRSF002094">
    <property type="entry name" value="OMP26_Skp"/>
    <property type="match status" value="1"/>
</dbReference>
<gene>
    <name evidence="5" type="primary">hlpA</name>
    <name evidence="5" type="ordered locus">EBL_c31870</name>
</gene>
<dbReference type="GO" id="GO:0051082">
    <property type="term" value="F:unfolded protein binding"/>
    <property type="evidence" value="ECO:0007669"/>
    <property type="project" value="InterPro"/>
</dbReference>
<keyword evidence="2 4" id="KW-0732">Signal</keyword>
<dbReference type="AlphaFoldDB" id="I2BCJ6"/>
<dbReference type="Gene3D" id="3.30.910.20">
    <property type="entry name" value="Skp domain"/>
    <property type="match status" value="2"/>
</dbReference>
<evidence type="ECO:0000313" key="6">
    <source>
        <dbReference type="Proteomes" id="UP000001955"/>
    </source>
</evidence>
<evidence type="ECO:0000256" key="2">
    <source>
        <dbReference type="ARBA" id="ARBA00022729"/>
    </source>
</evidence>
<proteinExistence type="inferred from homology"/>
<dbReference type="InterPro" id="IPR005632">
    <property type="entry name" value="Chaperone_Skp"/>
</dbReference>
<dbReference type="Pfam" id="PF03938">
    <property type="entry name" value="OmpH"/>
    <property type="match status" value="1"/>
</dbReference>
<accession>I2BCJ6</accession>
<name>I2BCJ6_SHIBC</name>
<feature type="signal peptide" evidence="4">
    <location>
        <begin position="1"/>
        <end position="31"/>
    </location>
</feature>
<protein>
    <recommendedName>
        <fullName evidence="1">Chaperone protein Skp</fullName>
    </recommendedName>
</protein>
<dbReference type="PATRIC" id="fig|630626.3.peg.3099"/>
<dbReference type="Proteomes" id="UP000001955">
    <property type="component" value="Chromosome"/>
</dbReference>
<evidence type="ECO:0000256" key="1">
    <source>
        <dbReference type="ARBA" id="ARBA00018026"/>
    </source>
</evidence>
<sequence>MGYIWDGKEFIVKKWLIAAGLSLASATAANAADIGVVNMGNLFQQVAQSTGVSQRLESEFKGRAGELQKMESSLQSKMQRLQRDGATMKSSDRSSLEKSVMADRQAFSTKAQAFEQDRARRSNEERGKLVTRIQSAVKKVADDKGLEVVLDSGTVVYSSSDVKDITADVLKQVK</sequence>
<comment type="similarity">
    <text evidence="3">Belongs to the skp family.</text>
</comment>
<dbReference type="PANTHER" id="PTHR35089:SF1">
    <property type="entry name" value="CHAPERONE PROTEIN SKP"/>
    <property type="match status" value="1"/>
</dbReference>